<evidence type="ECO:0000256" key="6">
    <source>
        <dbReference type="PROSITE-ProRule" id="PRU01362"/>
    </source>
</evidence>
<dbReference type="InterPro" id="IPR029494">
    <property type="entry name" value="DarT"/>
</dbReference>
<evidence type="ECO:0000313" key="8">
    <source>
        <dbReference type="EMBL" id="QRK83721.1"/>
    </source>
</evidence>
<evidence type="ECO:0000256" key="1">
    <source>
        <dbReference type="ARBA" id="ARBA00022649"/>
    </source>
</evidence>
<evidence type="ECO:0000256" key="4">
    <source>
        <dbReference type="ARBA" id="ARBA00022695"/>
    </source>
</evidence>
<evidence type="ECO:0000313" key="9">
    <source>
        <dbReference type="Proteomes" id="UP000663686"/>
    </source>
</evidence>
<feature type="domain" description="DarT" evidence="7">
    <location>
        <begin position="14"/>
        <end position="195"/>
    </location>
</feature>
<dbReference type="RefSeq" id="WP_203419645.1">
    <property type="nucleotide sequence ID" value="NZ_CP069352.1"/>
</dbReference>
<evidence type="ECO:0000256" key="2">
    <source>
        <dbReference type="ARBA" id="ARBA00022676"/>
    </source>
</evidence>
<feature type="active site" description="Proton acceptor" evidence="6">
    <location>
        <position position="54"/>
    </location>
</feature>
<dbReference type="Proteomes" id="UP000663686">
    <property type="component" value="Chromosome"/>
</dbReference>
<comment type="catalytic activity">
    <reaction evidence="6">
        <text>a thymidine in DNA + NAD(+) = an N-(ADP-alpha-D-ribosyl)-thymidine in DNA + nicotinamide + H(+)</text>
        <dbReference type="Rhea" id="RHEA:71651"/>
        <dbReference type="Rhea" id="RHEA-COMP:13556"/>
        <dbReference type="Rhea" id="RHEA-COMP:18051"/>
        <dbReference type="ChEBI" id="CHEBI:15378"/>
        <dbReference type="ChEBI" id="CHEBI:17154"/>
        <dbReference type="ChEBI" id="CHEBI:57540"/>
        <dbReference type="ChEBI" id="CHEBI:137386"/>
        <dbReference type="ChEBI" id="CHEBI:191199"/>
    </reaction>
</comment>
<comment type="similarity">
    <text evidence="6">Belongs to the DarT ADP-ribosyltransferase family.</text>
</comment>
<dbReference type="Pfam" id="PF14487">
    <property type="entry name" value="DarT"/>
    <property type="match status" value="1"/>
</dbReference>
<keyword evidence="1 6" id="KW-1277">Toxin-antitoxin system</keyword>
<evidence type="ECO:0000256" key="3">
    <source>
        <dbReference type="ARBA" id="ARBA00022679"/>
    </source>
</evidence>
<name>A0ABX7GFF5_9PSED</name>
<evidence type="ECO:0000259" key="7">
    <source>
        <dbReference type="PROSITE" id="PS52018"/>
    </source>
</evidence>
<feature type="binding site" evidence="6">
    <location>
        <begin position="18"/>
        <end position="20"/>
    </location>
    <ligand>
        <name>NAD(+)</name>
        <dbReference type="ChEBI" id="CHEBI:57540"/>
    </ligand>
</feature>
<feature type="binding site" evidence="6">
    <location>
        <position position="54"/>
    </location>
    <ligand>
        <name>NAD(+)</name>
        <dbReference type="ChEBI" id="CHEBI:57540"/>
    </ligand>
</feature>
<dbReference type="PROSITE" id="PS52018">
    <property type="entry name" value="DART"/>
    <property type="match status" value="1"/>
</dbReference>
<proteinExistence type="inferred from homology"/>
<feature type="active site" evidence="6">
    <location>
        <position position="148"/>
    </location>
</feature>
<evidence type="ECO:0000256" key="5">
    <source>
        <dbReference type="ARBA" id="ARBA00023125"/>
    </source>
</evidence>
<accession>A0ABX7GFF5</accession>
<comment type="caution">
    <text evidence="6">Lacks conserved residue(s) required for the propagation of feature annotation.</text>
</comment>
<keyword evidence="5 6" id="KW-0238">DNA-binding</keyword>
<keyword evidence="9" id="KW-1185">Reference proteome</keyword>
<gene>
    <name evidence="8" type="ORF">JN757_24835</name>
</gene>
<reference evidence="8 9" key="1">
    <citation type="submission" date="2021-03" db="EMBL/GenBank/DDBJ databases">
        <title>P. granadensis CT364 genome publication.</title>
        <authorList>
            <person name="Stach J."/>
            <person name="Montero-Calasanz Md.C."/>
        </authorList>
    </citation>
    <scope>NUCLEOTIDE SEQUENCE [LARGE SCALE GENOMIC DNA]</scope>
    <source>
        <strain evidence="8 9">CT364</strain>
    </source>
</reference>
<protein>
    <submittedName>
        <fullName evidence="8">DUF4433 domain-containing protein</fullName>
    </submittedName>
</protein>
<dbReference type="EMBL" id="CP069352">
    <property type="protein sequence ID" value="QRK83721.1"/>
    <property type="molecule type" value="Genomic_DNA"/>
</dbReference>
<keyword evidence="4 6" id="KW-0548">Nucleotidyltransferase</keyword>
<keyword evidence="2 6" id="KW-0328">Glycosyltransferase</keyword>
<organism evidence="8 9">
    <name type="scientific">Pseudomonas granadensis</name>
    <dbReference type="NCBI Taxonomy" id="1421430"/>
    <lineage>
        <taxon>Bacteria</taxon>
        <taxon>Pseudomonadati</taxon>
        <taxon>Pseudomonadota</taxon>
        <taxon>Gammaproteobacteria</taxon>
        <taxon>Pseudomonadales</taxon>
        <taxon>Pseudomonadaceae</taxon>
        <taxon>Pseudomonas</taxon>
    </lineage>
</organism>
<sequence length="215" mass="24638">MSDVKEKKKIEDGFLLYHLTSVENLEGIFRDGLKPRADLTDFADVADCEILKKRKILKLDSFVPFHWFAKNPFDGRVQADNPEKKFVLICVYRSFAQKNKWKIVPRHPLAGDEIELLEFDEGFKAIDWDLVNTRDYSNSECKNVCMAECLSPHVVAPDDFSMIFAPNDEVGTVCLEKMLKAGANVTIHKVPGMFRNELHQPESREGSDLAYRPSR</sequence>
<feature type="binding site" evidence="6">
    <location>
        <position position="27"/>
    </location>
    <ligand>
        <name>NAD(+)</name>
        <dbReference type="ChEBI" id="CHEBI:57540"/>
    </ligand>
</feature>
<keyword evidence="3 6" id="KW-0808">Transferase</keyword>